<feature type="compositionally biased region" description="Polar residues" evidence="1">
    <location>
        <begin position="492"/>
        <end position="513"/>
    </location>
</feature>
<gene>
    <name evidence="2" type="ORF">CSOJ01_05035</name>
</gene>
<dbReference type="AlphaFoldDB" id="A0A8H6JHB0"/>
<feature type="compositionally biased region" description="Polar residues" evidence="1">
    <location>
        <begin position="193"/>
        <end position="202"/>
    </location>
</feature>
<dbReference type="EMBL" id="WIGN01000061">
    <property type="protein sequence ID" value="KAF6812616.1"/>
    <property type="molecule type" value="Genomic_DNA"/>
</dbReference>
<comment type="caution">
    <text evidence="2">The sequence shown here is derived from an EMBL/GenBank/DDBJ whole genome shotgun (WGS) entry which is preliminary data.</text>
</comment>
<feature type="compositionally biased region" description="Low complexity" evidence="1">
    <location>
        <begin position="133"/>
        <end position="142"/>
    </location>
</feature>
<feature type="region of interest" description="Disordered" evidence="1">
    <location>
        <begin position="248"/>
        <end position="519"/>
    </location>
</feature>
<evidence type="ECO:0000313" key="3">
    <source>
        <dbReference type="Proteomes" id="UP000652219"/>
    </source>
</evidence>
<feature type="compositionally biased region" description="Low complexity" evidence="1">
    <location>
        <begin position="293"/>
        <end position="304"/>
    </location>
</feature>
<feature type="compositionally biased region" description="Polar residues" evidence="1">
    <location>
        <begin position="261"/>
        <end position="274"/>
    </location>
</feature>
<sequence length="646" mass="71102">MTIVSMTTCLFFSHSSARFHLPSHGVLSVPSSPRLYHYQPPFTPLRIRCEQKASSFAHRRRLRLRLSDFCSFGSPQEARPSRNVTASERDAPIRQFPMGDNPVGERGRPPDQLRANNRGSEVSRYSQSPAEASLPSLRPSPLSHRRSSTPSYFELDVSYHENSDYTYSTADRSDPHSRGGDPRLLTVRHSSETSHQYGTSQYTTSNLKPDVCSFKNTGDLLASSVPRGFQKVNLTSEVGTHLDTATTLPKKAKKNPKRVQDTANTKLEKSTPSPTLFVPRHAVDSPSPPTLFSSASLKHTSSASNEPHEELSNGKTLGGFEVTDDEVSGSSFSAHPAPKSKSQSASMPKRTSLPARPKSTRPAQDATRNASEIVVGSGQESHSDPKPTSSETKLRVKDNTTIRQPRRTKPLSLGEQLLIRTKKPNIRVEKVPIEKSKDQARRQDSAAKTNVQDTSRTVKVSTTNPSSTSVPKAGAQSTSKTTVPEKVPQREVSPTAQTGTAVSPPSSRTSGDAFTTHGMPLSEAGFKLKRGRTALRRSSATGQKIIAISQHFETVGQQITDTGQQIIAAGQQIMNTHSNTNIAPRAGDGITNDKKYMQNVFEHINAHPRPMVMAQLRKKWMKKLEKRLERRKKRAEKRRRSSTPVG</sequence>
<dbReference type="Proteomes" id="UP000652219">
    <property type="component" value="Unassembled WGS sequence"/>
</dbReference>
<feature type="compositionally biased region" description="Basic and acidic residues" evidence="1">
    <location>
        <begin position="426"/>
        <end position="445"/>
    </location>
</feature>
<organism evidence="2 3">
    <name type="scientific">Colletotrichum sojae</name>
    <dbReference type="NCBI Taxonomy" id="2175907"/>
    <lineage>
        <taxon>Eukaryota</taxon>
        <taxon>Fungi</taxon>
        <taxon>Dikarya</taxon>
        <taxon>Ascomycota</taxon>
        <taxon>Pezizomycotina</taxon>
        <taxon>Sordariomycetes</taxon>
        <taxon>Hypocreomycetidae</taxon>
        <taxon>Glomerellales</taxon>
        <taxon>Glomerellaceae</taxon>
        <taxon>Colletotrichum</taxon>
        <taxon>Colletotrichum orchidearum species complex</taxon>
    </lineage>
</organism>
<keyword evidence="3" id="KW-1185">Reference proteome</keyword>
<protein>
    <submittedName>
        <fullName evidence="2">Uncharacterized protein</fullName>
    </submittedName>
</protein>
<reference evidence="2 3" key="1">
    <citation type="journal article" date="2020" name="Phytopathology">
        <title>Genome Sequence Resources of Colletotrichum truncatum, C. plurivorum, C. musicola, and C. sojae: Four Species Pathogenic to Soybean (Glycine max).</title>
        <authorList>
            <person name="Rogerio F."/>
            <person name="Boufleur T.R."/>
            <person name="Ciampi-Guillardi M."/>
            <person name="Sukno S.A."/>
            <person name="Thon M.R."/>
            <person name="Massola Junior N.S."/>
            <person name="Baroncelli R."/>
        </authorList>
    </citation>
    <scope>NUCLEOTIDE SEQUENCE [LARGE SCALE GENOMIC DNA]</scope>
    <source>
        <strain evidence="2 3">LFN0009</strain>
    </source>
</reference>
<name>A0A8H6JHB0_9PEZI</name>
<evidence type="ECO:0000313" key="2">
    <source>
        <dbReference type="EMBL" id="KAF6812616.1"/>
    </source>
</evidence>
<feature type="compositionally biased region" description="Low complexity" evidence="1">
    <location>
        <begin position="457"/>
        <end position="472"/>
    </location>
</feature>
<proteinExistence type="predicted"/>
<feature type="region of interest" description="Disordered" evidence="1">
    <location>
        <begin position="626"/>
        <end position="646"/>
    </location>
</feature>
<feature type="region of interest" description="Disordered" evidence="1">
    <location>
        <begin position="166"/>
        <end position="202"/>
    </location>
</feature>
<feature type="compositionally biased region" description="Polar residues" evidence="1">
    <location>
        <begin position="446"/>
        <end position="455"/>
    </location>
</feature>
<feature type="compositionally biased region" description="Basic and acidic residues" evidence="1">
    <location>
        <begin position="171"/>
        <end position="181"/>
    </location>
</feature>
<accession>A0A8H6JHB0</accession>
<evidence type="ECO:0000256" key="1">
    <source>
        <dbReference type="SAM" id="MobiDB-lite"/>
    </source>
</evidence>
<feature type="compositionally biased region" description="Basic residues" evidence="1">
    <location>
        <begin position="629"/>
        <end position="646"/>
    </location>
</feature>
<feature type="compositionally biased region" description="Polar residues" evidence="1">
    <location>
        <begin position="114"/>
        <end position="130"/>
    </location>
</feature>
<feature type="region of interest" description="Disordered" evidence="1">
    <location>
        <begin position="74"/>
        <end position="149"/>
    </location>
</feature>